<reference evidence="4" key="2">
    <citation type="submission" date="2023-11" db="UniProtKB">
        <authorList>
            <consortium name="WormBaseParasite"/>
        </authorList>
    </citation>
    <scope>IDENTIFICATION</scope>
</reference>
<organism evidence="3 4">
    <name type="scientific">Trichobilharzia regenti</name>
    <name type="common">Nasal bird schistosome</name>
    <dbReference type="NCBI Taxonomy" id="157069"/>
    <lineage>
        <taxon>Eukaryota</taxon>
        <taxon>Metazoa</taxon>
        <taxon>Spiralia</taxon>
        <taxon>Lophotrochozoa</taxon>
        <taxon>Platyhelminthes</taxon>
        <taxon>Trematoda</taxon>
        <taxon>Digenea</taxon>
        <taxon>Strigeidida</taxon>
        <taxon>Schistosomatoidea</taxon>
        <taxon>Schistosomatidae</taxon>
        <taxon>Trichobilharzia</taxon>
    </lineage>
</organism>
<dbReference type="Proteomes" id="UP000050795">
    <property type="component" value="Unassembled WGS sequence"/>
</dbReference>
<dbReference type="WBParaSite" id="TREG1_26210.1">
    <property type="protein sequence ID" value="TREG1_26210.1"/>
    <property type="gene ID" value="TREG1_26210"/>
</dbReference>
<dbReference type="Gene3D" id="1.25.70.10">
    <property type="entry name" value="Transcription termination factor 3, mitochondrial"/>
    <property type="match status" value="1"/>
</dbReference>
<reference evidence="3" key="1">
    <citation type="submission" date="2022-06" db="EMBL/GenBank/DDBJ databases">
        <authorList>
            <person name="Berger JAMES D."/>
            <person name="Berger JAMES D."/>
        </authorList>
    </citation>
    <scope>NUCLEOTIDE SEQUENCE [LARGE SCALE GENOMIC DNA]</scope>
</reference>
<dbReference type="Pfam" id="PF02536">
    <property type="entry name" value="mTERF"/>
    <property type="match status" value="1"/>
</dbReference>
<dbReference type="InterPro" id="IPR003690">
    <property type="entry name" value="MTERF"/>
</dbReference>
<dbReference type="PANTHER" id="PTHR13068">
    <property type="entry name" value="CGI-12 PROTEIN-RELATED"/>
    <property type="match status" value="1"/>
</dbReference>
<evidence type="ECO:0008006" key="5">
    <source>
        <dbReference type="Google" id="ProtNLM"/>
    </source>
</evidence>
<evidence type="ECO:0000256" key="1">
    <source>
        <dbReference type="ARBA" id="ARBA00007692"/>
    </source>
</evidence>
<name>A0AA85JEZ1_TRIRE</name>
<keyword evidence="2" id="KW-0809">Transit peptide</keyword>
<dbReference type="GO" id="GO:0003676">
    <property type="term" value="F:nucleic acid binding"/>
    <property type="evidence" value="ECO:0007669"/>
    <property type="project" value="InterPro"/>
</dbReference>
<dbReference type="GO" id="GO:0005739">
    <property type="term" value="C:mitochondrion"/>
    <property type="evidence" value="ECO:0007669"/>
    <property type="project" value="TreeGrafter"/>
</dbReference>
<evidence type="ECO:0000313" key="4">
    <source>
        <dbReference type="WBParaSite" id="TREG1_26210.1"/>
    </source>
</evidence>
<dbReference type="PANTHER" id="PTHR13068:SF112">
    <property type="entry name" value="TRANSCRIPTION TERMINATION FACTOR 3, MITOCHONDRIAL"/>
    <property type="match status" value="1"/>
</dbReference>
<dbReference type="GO" id="GO:0061668">
    <property type="term" value="P:mitochondrial ribosome assembly"/>
    <property type="evidence" value="ECO:0007669"/>
    <property type="project" value="TreeGrafter"/>
</dbReference>
<protein>
    <recommendedName>
        <fullName evidence="5">mTERF domain-containing protein, mitochondrial</fullName>
    </recommendedName>
</protein>
<dbReference type="InterPro" id="IPR038538">
    <property type="entry name" value="MTERF_sf"/>
</dbReference>
<evidence type="ECO:0000313" key="3">
    <source>
        <dbReference type="Proteomes" id="UP000050795"/>
    </source>
</evidence>
<proteinExistence type="inferred from homology"/>
<keyword evidence="3" id="KW-1185">Reference proteome</keyword>
<dbReference type="GO" id="GO:0006390">
    <property type="term" value="P:mitochondrial transcription"/>
    <property type="evidence" value="ECO:0007669"/>
    <property type="project" value="TreeGrafter"/>
</dbReference>
<sequence length="441" mass="50842">MNKIIGCVGHLRDTLQTFRRCNMTADEVYIKSILNSLNRKRVAPPLRHETNTWESMHEIDEKSQKRSTYKTQKTYMTRWNPVKSSQALVRNVSPPLESSVSPTAAPRTLENMNRECKHSLQVIEKLPPKNIKSYLSINQTPAESVILLRQWFEELELNELVRIVPSSSNLAAYVPKCFTLSQLVKLGVDISKIEEIPGVANMLVKLDFHTDVEPVLWQLADFGFKPEQIARVITVFPKILKLSLDEINSRVSYFTDRQVSPTDVVKIICKHPTILSKTSVDIDKHLGQVKMLYVLKNKEIVDLITTESKIIVHPLPKIKDVYVILSKMMGFPQPTIQKMILTNPKLLVTERDHLSNNFTMMHWRLNLPIDVIPMWPEALSTAPHILYQRCTFLVRRNLFQPDPTKPLYTPLSTVVAQTDEEFCQKYGFTTENDYDDFLRTL</sequence>
<dbReference type="AlphaFoldDB" id="A0AA85JEZ1"/>
<comment type="similarity">
    <text evidence="1">Belongs to the mTERF family.</text>
</comment>
<evidence type="ECO:0000256" key="2">
    <source>
        <dbReference type="ARBA" id="ARBA00022946"/>
    </source>
</evidence>
<accession>A0AA85JEZ1</accession>